<feature type="compositionally biased region" description="Low complexity" evidence="2">
    <location>
        <begin position="87"/>
        <end position="107"/>
    </location>
</feature>
<reference evidence="4 5" key="1">
    <citation type="submission" date="2016-07" db="EMBL/GenBank/DDBJ databases">
        <title>Pervasive Adenine N6-methylation of Active Genes in Fungi.</title>
        <authorList>
            <consortium name="DOE Joint Genome Institute"/>
            <person name="Mondo S.J."/>
            <person name="Dannebaum R.O."/>
            <person name="Kuo R.C."/>
            <person name="Labutti K."/>
            <person name="Haridas S."/>
            <person name="Kuo A."/>
            <person name="Salamov A."/>
            <person name="Ahrendt S.R."/>
            <person name="Lipzen A."/>
            <person name="Sullivan W."/>
            <person name="Andreopoulos W.B."/>
            <person name="Clum A."/>
            <person name="Lindquist E."/>
            <person name="Daum C."/>
            <person name="Ramamoorthy G.K."/>
            <person name="Gryganskyi A."/>
            <person name="Culley D."/>
            <person name="Magnuson J.K."/>
            <person name="James T.Y."/>
            <person name="O'Malley M.A."/>
            <person name="Stajich J.E."/>
            <person name="Spatafora J.W."/>
            <person name="Visel A."/>
            <person name="Grigoriev I.V."/>
        </authorList>
    </citation>
    <scope>NUCLEOTIDE SEQUENCE [LARGE SCALE GENOMIC DNA]</scope>
    <source>
        <strain evidence="4 5">NRRL 2496</strain>
    </source>
</reference>
<evidence type="ECO:0000259" key="3">
    <source>
        <dbReference type="PROSITE" id="PS50174"/>
    </source>
</evidence>
<feature type="compositionally biased region" description="Polar residues" evidence="2">
    <location>
        <begin position="72"/>
        <end position="86"/>
    </location>
</feature>
<accession>A0A1X2HBB1</accession>
<dbReference type="OMA" id="CEQDIIQ"/>
<feature type="compositionally biased region" description="Acidic residues" evidence="2">
    <location>
        <begin position="53"/>
        <end position="62"/>
    </location>
</feature>
<feature type="domain" description="G-patch" evidence="3">
    <location>
        <begin position="128"/>
        <end position="174"/>
    </location>
</feature>
<keyword evidence="5" id="KW-1185">Reference proteome</keyword>
<dbReference type="STRING" id="13706.A0A1X2HBB1"/>
<dbReference type="Pfam" id="PF01585">
    <property type="entry name" value="G-patch"/>
    <property type="match status" value="1"/>
</dbReference>
<organism evidence="4 5">
    <name type="scientific">Syncephalastrum racemosum</name>
    <name type="common">Filamentous fungus</name>
    <dbReference type="NCBI Taxonomy" id="13706"/>
    <lineage>
        <taxon>Eukaryota</taxon>
        <taxon>Fungi</taxon>
        <taxon>Fungi incertae sedis</taxon>
        <taxon>Mucoromycota</taxon>
        <taxon>Mucoromycotina</taxon>
        <taxon>Mucoromycetes</taxon>
        <taxon>Mucorales</taxon>
        <taxon>Syncephalastraceae</taxon>
        <taxon>Syncephalastrum</taxon>
    </lineage>
</organism>
<dbReference type="InterPro" id="IPR022783">
    <property type="entry name" value="GCFC_dom"/>
</dbReference>
<evidence type="ECO:0000256" key="1">
    <source>
        <dbReference type="ARBA" id="ARBA00010900"/>
    </source>
</evidence>
<name>A0A1X2HBB1_SYNRA</name>
<feature type="region of interest" description="Disordered" evidence="2">
    <location>
        <begin position="178"/>
        <end position="227"/>
    </location>
</feature>
<dbReference type="SMART" id="SM00443">
    <property type="entry name" value="G_patch"/>
    <property type="match status" value="1"/>
</dbReference>
<dbReference type="Pfam" id="PF07842">
    <property type="entry name" value="GCFC"/>
    <property type="match status" value="1"/>
</dbReference>
<protein>
    <submittedName>
        <fullName evidence="4">GC-rich sequence DNA-binding factor-like protein-domain-containing protein</fullName>
    </submittedName>
</protein>
<dbReference type="PANTHER" id="PTHR23329">
    <property type="entry name" value="TUFTELIN-INTERACTING PROTEIN 11-RELATED"/>
    <property type="match status" value="1"/>
</dbReference>
<dbReference type="OrthoDB" id="4822at2759"/>
<dbReference type="EMBL" id="MCGN01000006">
    <property type="protein sequence ID" value="ORY95930.1"/>
    <property type="molecule type" value="Genomic_DNA"/>
</dbReference>
<dbReference type="GO" id="GO:0003677">
    <property type="term" value="F:DNA binding"/>
    <property type="evidence" value="ECO:0007669"/>
    <property type="project" value="UniProtKB-KW"/>
</dbReference>
<proteinExistence type="inferred from homology"/>
<dbReference type="InterPro" id="IPR000467">
    <property type="entry name" value="G_patch_dom"/>
</dbReference>
<keyword evidence="4" id="KW-0238">DNA-binding</keyword>
<feature type="region of interest" description="Disordered" evidence="2">
    <location>
        <begin position="1"/>
        <end position="128"/>
    </location>
</feature>
<dbReference type="PANTHER" id="PTHR23329:SF1">
    <property type="entry name" value="TUFTELIN-INTERACTING PROTEIN 11"/>
    <property type="match status" value="1"/>
</dbReference>
<evidence type="ECO:0000256" key="2">
    <source>
        <dbReference type="SAM" id="MobiDB-lite"/>
    </source>
</evidence>
<comment type="caution">
    <text evidence="4">The sequence shown here is derived from an EMBL/GenBank/DDBJ whole genome shotgun (WGS) entry which is preliminary data.</text>
</comment>
<dbReference type="Proteomes" id="UP000242180">
    <property type="component" value="Unassembled WGS sequence"/>
</dbReference>
<comment type="similarity">
    <text evidence="1">Belongs to the TFP11/STIP family.</text>
</comment>
<dbReference type="PROSITE" id="PS50174">
    <property type="entry name" value="G_PATCH"/>
    <property type="match status" value="1"/>
</dbReference>
<feature type="compositionally biased region" description="Basic and acidic residues" evidence="2">
    <location>
        <begin position="178"/>
        <end position="189"/>
    </location>
</feature>
<gene>
    <name evidence="4" type="ORF">BCR43DRAFT_564691</name>
</gene>
<evidence type="ECO:0000313" key="4">
    <source>
        <dbReference type="EMBL" id="ORY95930.1"/>
    </source>
</evidence>
<dbReference type="InParanoid" id="A0A1X2HBB1"/>
<dbReference type="InterPro" id="IPR045211">
    <property type="entry name" value="TFP11/STIP/Ntr1"/>
</dbReference>
<dbReference type="GO" id="GO:0000390">
    <property type="term" value="P:spliceosomal complex disassembly"/>
    <property type="evidence" value="ECO:0007669"/>
    <property type="project" value="InterPro"/>
</dbReference>
<evidence type="ECO:0000313" key="5">
    <source>
        <dbReference type="Proteomes" id="UP000242180"/>
    </source>
</evidence>
<dbReference type="FunCoup" id="A0A1X2HBB1">
    <property type="interactions" value="711"/>
</dbReference>
<dbReference type="AlphaFoldDB" id="A0A1X2HBB1"/>
<feature type="compositionally biased region" description="Low complexity" evidence="2">
    <location>
        <begin position="116"/>
        <end position="126"/>
    </location>
</feature>
<sequence>MGRRKKTYMDDGSDSSDEEGGRISFDITDRDLEDEMAGFSGAPQRKKRMVDEALGDDDEDDDIPRGGLGSGFTASSFTQFQTSRTASTENTPSPRPTTTTTGTTDSPTPKPRRAPKPAADFAKFNAHSTGFGKKMLEKMGWKMGQGLGQSGEGIVNPIETKQRPKAMGIGFRGFDERTAQHKEEQRLRGQDVSSESEEEEEQVQKRNAWKQKKEPAPGGAPAGRVRKVKPKYKLATDIIADIEMQEAAAPLPAQPQKIVDMTGQVAREISMAEIHQTPTWIETTTRLPELRHNLQLIVDLSRGDLENLAREKNVNAARMHTFEDERTAVRRRIATDKERVARLAQVKTLGAELQQMSKNALGTGAYNQGSITALFGSVFDQFEQHFKEEITTLRLDAVVVAAWAPVLKYRAIHWNVLEDPTWLAEDFRRWRGLLRCNDDDERGMSIRRIKARTSLTATPYEVMMNTVWLPKVRSAINGPWNIREPEPIVQLLETWAPPLLPRFIHENVIQQLVLPKLSRAVSDWDPRNDPVMVHTWIHPWLHVLGYWRMNDLFTEIRHKFSVTLRHWHPSDESALHILMPWKDVFVTADLDKLLHKSVVPKLAQVLHHEFTVNPQQQQLEPLVWCLAWQTLLPGEIDSLLEKEFFPKWLHVLQQWLSLGRDEVNYDEIRQWYTWWRQVFDAQGLGEHKAVAAGFRQGLDTIAKYI</sequence>
<dbReference type="GO" id="GO:0071008">
    <property type="term" value="C:U2-type post-mRNA release spliceosomal complex"/>
    <property type="evidence" value="ECO:0007669"/>
    <property type="project" value="TreeGrafter"/>
</dbReference>